<gene>
    <name evidence="1" type="ORF">EGYM00392_LOCUS47430</name>
</gene>
<reference evidence="1" key="1">
    <citation type="submission" date="2021-01" db="EMBL/GenBank/DDBJ databases">
        <authorList>
            <person name="Corre E."/>
            <person name="Pelletier E."/>
            <person name="Niang G."/>
            <person name="Scheremetjew M."/>
            <person name="Finn R."/>
            <person name="Kale V."/>
            <person name="Holt S."/>
            <person name="Cochrane G."/>
            <person name="Meng A."/>
            <person name="Brown T."/>
            <person name="Cohen L."/>
        </authorList>
    </citation>
    <scope>NUCLEOTIDE SEQUENCE</scope>
    <source>
        <strain evidence="1">NIES-381</strain>
    </source>
</reference>
<dbReference type="InterPro" id="IPR021838">
    <property type="entry name" value="DUF3431"/>
</dbReference>
<evidence type="ECO:0000313" key="1">
    <source>
        <dbReference type="EMBL" id="CAD9036274.1"/>
    </source>
</evidence>
<dbReference type="AlphaFoldDB" id="A0A7S1J8S5"/>
<proteinExistence type="predicted"/>
<dbReference type="PANTHER" id="PTHR37490:SF2">
    <property type="match status" value="1"/>
</dbReference>
<name>A0A7S1J8S5_9EUGL</name>
<dbReference type="EMBL" id="HBGA01128250">
    <property type="protein sequence ID" value="CAD9036274.1"/>
    <property type="molecule type" value="Transcribed_RNA"/>
</dbReference>
<protein>
    <submittedName>
        <fullName evidence="1">Uncharacterized protein</fullName>
    </submittedName>
</protein>
<dbReference type="PANTHER" id="PTHR37490">
    <property type="entry name" value="EXPRESSED PROTEIN"/>
    <property type="match status" value="1"/>
</dbReference>
<dbReference type="Pfam" id="PF11913">
    <property type="entry name" value="DUF3431"/>
    <property type="match status" value="1"/>
</dbReference>
<accession>A0A7S1J8S5</accession>
<organism evidence="1">
    <name type="scientific">Eutreptiella gymnastica</name>
    <dbReference type="NCBI Taxonomy" id="73025"/>
    <lineage>
        <taxon>Eukaryota</taxon>
        <taxon>Discoba</taxon>
        <taxon>Euglenozoa</taxon>
        <taxon>Euglenida</taxon>
        <taxon>Spirocuta</taxon>
        <taxon>Euglenophyceae</taxon>
        <taxon>Eutreptiales</taxon>
        <taxon>Eutreptiaceae</taxon>
        <taxon>Eutreptiella</taxon>
    </lineage>
</organism>
<sequence>MDPLICLEQGSNGAHSSYVSRANHIPKSIATACGSFEPFLLGFYICVIGWLWLWTPQGVGEQVVQPLFLKFVGSQSSGSNKDEMRGPDDVRKRKDIFISHKKIARWQAKPVHKVHKFLRQTPQEPPEEIIQQRLQNQTNPSQWKTNVVLVPAVYDEWAKYGVPYWARLKDYQLFLYQRKNPQKKNYAYNFGYEAGIYLRFIVDHYYDLPVHTAFVHARPQQHNRRWLEWLKCIRPELNYSILNNQYVKYRPLHSVGQADKEQCWRDMLSVGGHPLPPKLEPAVGFYCCNQFVISKRQLLRHSLETYERLLRMMGAPPDVCHEGPFDKDALYMNTTETTESPGPASSKMAGSTFEHLQHVVMGGHPMLMPETPSTSTCRNFLPDHECNGSPCRTAEGKKKTRGCWQGKVFLCK</sequence>